<organism evidence="1 2">
    <name type="scientific">Coprinellus micaceus</name>
    <name type="common">Glistening ink-cap mushroom</name>
    <name type="synonym">Coprinus micaceus</name>
    <dbReference type="NCBI Taxonomy" id="71717"/>
    <lineage>
        <taxon>Eukaryota</taxon>
        <taxon>Fungi</taxon>
        <taxon>Dikarya</taxon>
        <taxon>Basidiomycota</taxon>
        <taxon>Agaricomycotina</taxon>
        <taxon>Agaricomycetes</taxon>
        <taxon>Agaricomycetidae</taxon>
        <taxon>Agaricales</taxon>
        <taxon>Agaricineae</taxon>
        <taxon>Psathyrellaceae</taxon>
        <taxon>Coprinellus</taxon>
    </lineage>
</organism>
<evidence type="ECO:0000313" key="2">
    <source>
        <dbReference type="Proteomes" id="UP000298030"/>
    </source>
</evidence>
<sequence length="361" mass="40546">MILDPVTHTSEANLSEAQCLLTLYSEYTLTLMRERTGMEYPTRRPVGISLQAAGELETVVGQVYAAHKNVVCLDYSIADMRTSLQSKPDNVTQQDFLRQQFPSPFPKGPGGQAKLLEGPTMIVDTLEKPHVVLLARIIHQGSRKTCWDACRRLFGQFYGLASNTPRPIMLAGKVNWRTDKVYFKESSDCLVRPGVVNISPCWFPQGHLCSILSAPPGCIQPISQRARASLQPTLLKPPIQDLSGGPFMYDFLSTFGWYDEGRFEVPALGARFPYNLGTGIFLPGYIFNHGAARVEGERICLAGFIRPEVGRYTYRNTEDEGWVDKGPPCYQWLTYHWGYDISPELQTILEECRRGEKQAIA</sequence>
<dbReference type="AlphaFoldDB" id="A0A4Y7TU19"/>
<proteinExistence type="predicted"/>
<dbReference type="EMBL" id="QPFP01000004">
    <property type="protein sequence ID" value="TEB37680.1"/>
    <property type="molecule type" value="Genomic_DNA"/>
</dbReference>
<name>A0A4Y7TU19_COPMI</name>
<dbReference type="OrthoDB" id="2660627at2759"/>
<gene>
    <name evidence="1" type="ORF">FA13DRAFT_1705801</name>
</gene>
<comment type="caution">
    <text evidence="1">The sequence shown here is derived from an EMBL/GenBank/DDBJ whole genome shotgun (WGS) entry which is preliminary data.</text>
</comment>
<dbReference type="Proteomes" id="UP000298030">
    <property type="component" value="Unassembled WGS sequence"/>
</dbReference>
<dbReference type="STRING" id="71717.A0A4Y7TU19"/>
<accession>A0A4Y7TU19</accession>
<evidence type="ECO:0000313" key="1">
    <source>
        <dbReference type="EMBL" id="TEB37680.1"/>
    </source>
</evidence>
<keyword evidence="2" id="KW-1185">Reference proteome</keyword>
<protein>
    <submittedName>
        <fullName evidence="1">Uncharacterized protein</fullName>
    </submittedName>
</protein>
<reference evidence="1 2" key="1">
    <citation type="journal article" date="2019" name="Nat. Ecol. Evol.">
        <title>Megaphylogeny resolves global patterns of mushroom evolution.</title>
        <authorList>
            <person name="Varga T."/>
            <person name="Krizsan K."/>
            <person name="Foldi C."/>
            <person name="Dima B."/>
            <person name="Sanchez-Garcia M."/>
            <person name="Sanchez-Ramirez S."/>
            <person name="Szollosi G.J."/>
            <person name="Szarkandi J.G."/>
            <person name="Papp V."/>
            <person name="Albert L."/>
            <person name="Andreopoulos W."/>
            <person name="Angelini C."/>
            <person name="Antonin V."/>
            <person name="Barry K.W."/>
            <person name="Bougher N.L."/>
            <person name="Buchanan P."/>
            <person name="Buyck B."/>
            <person name="Bense V."/>
            <person name="Catcheside P."/>
            <person name="Chovatia M."/>
            <person name="Cooper J."/>
            <person name="Damon W."/>
            <person name="Desjardin D."/>
            <person name="Finy P."/>
            <person name="Geml J."/>
            <person name="Haridas S."/>
            <person name="Hughes K."/>
            <person name="Justo A."/>
            <person name="Karasinski D."/>
            <person name="Kautmanova I."/>
            <person name="Kiss B."/>
            <person name="Kocsube S."/>
            <person name="Kotiranta H."/>
            <person name="LaButti K.M."/>
            <person name="Lechner B.E."/>
            <person name="Liimatainen K."/>
            <person name="Lipzen A."/>
            <person name="Lukacs Z."/>
            <person name="Mihaltcheva S."/>
            <person name="Morgado L.N."/>
            <person name="Niskanen T."/>
            <person name="Noordeloos M.E."/>
            <person name="Ohm R.A."/>
            <person name="Ortiz-Santana B."/>
            <person name="Ovrebo C."/>
            <person name="Racz N."/>
            <person name="Riley R."/>
            <person name="Savchenko A."/>
            <person name="Shiryaev A."/>
            <person name="Soop K."/>
            <person name="Spirin V."/>
            <person name="Szebenyi C."/>
            <person name="Tomsovsky M."/>
            <person name="Tulloss R.E."/>
            <person name="Uehling J."/>
            <person name="Grigoriev I.V."/>
            <person name="Vagvolgyi C."/>
            <person name="Papp T."/>
            <person name="Martin F.M."/>
            <person name="Miettinen O."/>
            <person name="Hibbett D.S."/>
            <person name="Nagy L.G."/>
        </authorList>
    </citation>
    <scope>NUCLEOTIDE SEQUENCE [LARGE SCALE GENOMIC DNA]</scope>
    <source>
        <strain evidence="1 2">FP101781</strain>
    </source>
</reference>